<reference evidence="1 2" key="2">
    <citation type="submission" date="2018-11" db="EMBL/GenBank/DDBJ databases">
        <authorList>
            <consortium name="Pathogen Informatics"/>
        </authorList>
    </citation>
    <scope>NUCLEOTIDE SEQUENCE [LARGE SCALE GENOMIC DNA]</scope>
</reference>
<evidence type="ECO:0000313" key="1">
    <source>
        <dbReference type="EMBL" id="VDO02490.1"/>
    </source>
</evidence>
<dbReference type="Proteomes" id="UP000278807">
    <property type="component" value="Unassembled WGS sequence"/>
</dbReference>
<evidence type="ECO:0000313" key="3">
    <source>
        <dbReference type="WBParaSite" id="HNAJ_0000663401-mRNA-1"/>
    </source>
</evidence>
<dbReference type="WBParaSite" id="HNAJ_0000663401-mRNA-1">
    <property type="protein sequence ID" value="HNAJ_0000663401-mRNA-1"/>
    <property type="gene ID" value="HNAJ_0000663401"/>
</dbReference>
<protein>
    <submittedName>
        <fullName evidence="1 3">Uncharacterized protein</fullName>
    </submittedName>
</protein>
<dbReference type="EMBL" id="UZAE01007672">
    <property type="protein sequence ID" value="VDO02490.1"/>
    <property type="molecule type" value="Genomic_DNA"/>
</dbReference>
<accession>A0A0R3THU3</accession>
<proteinExistence type="predicted"/>
<reference evidence="3" key="1">
    <citation type="submission" date="2017-02" db="UniProtKB">
        <authorList>
            <consortium name="WormBaseParasite"/>
        </authorList>
    </citation>
    <scope>IDENTIFICATION</scope>
</reference>
<organism evidence="3">
    <name type="scientific">Rodentolepis nana</name>
    <name type="common">Dwarf tapeworm</name>
    <name type="synonym">Hymenolepis nana</name>
    <dbReference type="NCBI Taxonomy" id="102285"/>
    <lineage>
        <taxon>Eukaryota</taxon>
        <taxon>Metazoa</taxon>
        <taxon>Spiralia</taxon>
        <taxon>Lophotrochozoa</taxon>
        <taxon>Platyhelminthes</taxon>
        <taxon>Cestoda</taxon>
        <taxon>Eucestoda</taxon>
        <taxon>Cyclophyllidea</taxon>
        <taxon>Hymenolepididae</taxon>
        <taxon>Rodentolepis</taxon>
    </lineage>
</organism>
<gene>
    <name evidence="1" type="ORF">HNAJ_LOCUS6630</name>
</gene>
<name>A0A0R3THU3_RODNA</name>
<keyword evidence="2" id="KW-1185">Reference proteome</keyword>
<sequence>MDGWNRSLMLIDNIREEAADEKHSQENSIAFFTPRPSLLNDEPIFRLRSASTCVVKGEPTNSETTDHEALQRSRRKSSFCNFKPETLVERRTFPEVNIFK</sequence>
<dbReference type="AlphaFoldDB" id="A0A0R3THU3"/>
<evidence type="ECO:0000313" key="2">
    <source>
        <dbReference type="Proteomes" id="UP000278807"/>
    </source>
</evidence>